<feature type="region of interest" description="Disordered" evidence="1">
    <location>
        <begin position="65"/>
        <end position="114"/>
    </location>
</feature>
<dbReference type="Proteomes" id="UP000835052">
    <property type="component" value="Unassembled WGS sequence"/>
</dbReference>
<proteinExistence type="predicted"/>
<dbReference type="EMBL" id="CAJGYM010000034">
    <property type="protein sequence ID" value="CAD6193288.1"/>
    <property type="molecule type" value="Genomic_DNA"/>
</dbReference>
<evidence type="ECO:0000313" key="3">
    <source>
        <dbReference type="Proteomes" id="UP000835052"/>
    </source>
</evidence>
<organism evidence="2 3">
    <name type="scientific">Caenorhabditis auriculariae</name>
    <dbReference type="NCBI Taxonomy" id="2777116"/>
    <lineage>
        <taxon>Eukaryota</taxon>
        <taxon>Metazoa</taxon>
        <taxon>Ecdysozoa</taxon>
        <taxon>Nematoda</taxon>
        <taxon>Chromadorea</taxon>
        <taxon>Rhabditida</taxon>
        <taxon>Rhabditina</taxon>
        <taxon>Rhabditomorpha</taxon>
        <taxon>Rhabditoidea</taxon>
        <taxon>Rhabditidae</taxon>
        <taxon>Peloderinae</taxon>
        <taxon>Caenorhabditis</taxon>
    </lineage>
</organism>
<gene>
    <name evidence="2" type="ORF">CAUJ_LOCUS9207</name>
</gene>
<protein>
    <submittedName>
        <fullName evidence="2">Uncharacterized protein</fullName>
    </submittedName>
</protein>
<reference evidence="2" key="1">
    <citation type="submission" date="2020-10" db="EMBL/GenBank/DDBJ databases">
        <authorList>
            <person name="Kikuchi T."/>
        </authorList>
    </citation>
    <scope>NUCLEOTIDE SEQUENCE</scope>
    <source>
        <strain evidence="2">NKZ352</strain>
    </source>
</reference>
<evidence type="ECO:0000256" key="1">
    <source>
        <dbReference type="SAM" id="MobiDB-lite"/>
    </source>
</evidence>
<dbReference type="AlphaFoldDB" id="A0A8S1HG52"/>
<name>A0A8S1HG52_9PELO</name>
<evidence type="ECO:0000313" key="2">
    <source>
        <dbReference type="EMBL" id="CAD6193288.1"/>
    </source>
</evidence>
<comment type="caution">
    <text evidence="2">The sequence shown here is derived from an EMBL/GenBank/DDBJ whole genome shotgun (WGS) entry which is preliminary data.</text>
</comment>
<sequence>MDIPLQEDLLSPYPIDYPNLGTYDSSTFLAKLPYTPLPGFNDGKKEFHELIDLIADIEVDESRLLASPEDLDDDDGTAPSVVKKEDVQCKEKETEKEAPEKQKKKKASCKCVVM</sequence>
<accession>A0A8S1HG52</accession>
<feature type="compositionally biased region" description="Basic and acidic residues" evidence="1">
    <location>
        <begin position="82"/>
        <end position="101"/>
    </location>
</feature>
<keyword evidence="3" id="KW-1185">Reference proteome</keyword>